<sequence length="661" mass="75285">MSLKVSSSASSTSLSSGKKDRHRKKSDLGKRLTRSFSLVTKSPVAAFLHRKPSAPEFTVEVTAIAPDKSQLMPRNRAVRIDFCPSLSSRQSEQVSKNYSQAVPAAAAESSSMEYAKGNQLVASRKMHFRGRGRESCPLAQTRGLGIGIAYSSSCTSCWTMKLALHRDASRWLLFYVHQRSAASSMAGIFRYRTKKGSHCHESDSESNADSSRWEKIKNLRERAIRHDITCHRVYCRRRRRVSVFNLSQWTPQGEYRSKRLCKRQVNNAQDEAHSQTKSNKKMYSFICALANRSQLNRGRKSTCAIAARPTSFNDLSFIARSGLMEKCTYTLAHRVPLAHDTQKKPRQPFTLHLLRLLRRVYRIFRSMICKLDRQSSLDRFGRITRVSRDRSLPVNRQRSRVFVLTIVELSKKTILQSKSQLWHESRQNRISASTRVHDIKSKRKKNYTDEDLVFNVDSRRTTSRFVELLRSYFNLSAVSPSPISSIVGPVTLKFRVARARILLAGSRAEVRRRRQAASRRGTPHRGLRQTLQSSRRYRSTSPLDGEAALRRGGVLGATQQCQRSVRQGDDPQVLGIQGYPVQTSRRSGKSHFRFLSKGDLFPASLWSAYWAYLERYAEARRTLDQLEAEDGPLLHFLEQRQAAAKYSPSALLLLPVSSLLL</sequence>
<proteinExistence type="predicted"/>
<accession>A0A6H5I170</accession>
<organism evidence="2 3">
    <name type="scientific">Trichogramma brassicae</name>
    <dbReference type="NCBI Taxonomy" id="86971"/>
    <lineage>
        <taxon>Eukaryota</taxon>
        <taxon>Metazoa</taxon>
        <taxon>Ecdysozoa</taxon>
        <taxon>Arthropoda</taxon>
        <taxon>Hexapoda</taxon>
        <taxon>Insecta</taxon>
        <taxon>Pterygota</taxon>
        <taxon>Neoptera</taxon>
        <taxon>Endopterygota</taxon>
        <taxon>Hymenoptera</taxon>
        <taxon>Apocrita</taxon>
        <taxon>Proctotrupomorpha</taxon>
        <taxon>Chalcidoidea</taxon>
        <taxon>Trichogrammatidae</taxon>
        <taxon>Trichogramma</taxon>
    </lineage>
</organism>
<keyword evidence="3" id="KW-1185">Reference proteome</keyword>
<evidence type="ECO:0000313" key="2">
    <source>
        <dbReference type="EMBL" id="CAB0031000.1"/>
    </source>
</evidence>
<feature type="region of interest" description="Disordered" evidence="1">
    <location>
        <begin position="1"/>
        <end position="31"/>
    </location>
</feature>
<evidence type="ECO:0000256" key="1">
    <source>
        <dbReference type="SAM" id="MobiDB-lite"/>
    </source>
</evidence>
<feature type="compositionally biased region" description="Polar residues" evidence="1">
    <location>
        <begin position="529"/>
        <end position="542"/>
    </location>
</feature>
<gene>
    <name evidence="2" type="ORF">TBRA_LOCUS2983</name>
</gene>
<dbReference type="AlphaFoldDB" id="A0A6H5I170"/>
<protein>
    <submittedName>
        <fullName evidence="2">Uncharacterized protein</fullName>
    </submittedName>
</protein>
<reference evidence="2 3" key="1">
    <citation type="submission" date="2020-02" db="EMBL/GenBank/DDBJ databases">
        <authorList>
            <person name="Ferguson B K."/>
        </authorList>
    </citation>
    <scope>NUCLEOTIDE SEQUENCE [LARGE SCALE GENOMIC DNA]</scope>
</reference>
<feature type="compositionally biased region" description="Low complexity" evidence="1">
    <location>
        <begin position="1"/>
        <end position="16"/>
    </location>
</feature>
<feature type="region of interest" description="Disordered" evidence="1">
    <location>
        <begin position="512"/>
        <end position="543"/>
    </location>
</feature>
<feature type="compositionally biased region" description="Basic residues" evidence="1">
    <location>
        <begin position="512"/>
        <end position="527"/>
    </location>
</feature>
<name>A0A6H5I170_9HYME</name>
<dbReference type="Proteomes" id="UP000479190">
    <property type="component" value="Unassembled WGS sequence"/>
</dbReference>
<evidence type="ECO:0000313" key="3">
    <source>
        <dbReference type="Proteomes" id="UP000479190"/>
    </source>
</evidence>
<dbReference type="OrthoDB" id="6424969at2759"/>
<dbReference type="EMBL" id="CADCXV010000602">
    <property type="protein sequence ID" value="CAB0031000.1"/>
    <property type="molecule type" value="Genomic_DNA"/>
</dbReference>